<evidence type="ECO:0000256" key="1">
    <source>
        <dbReference type="SAM" id="MobiDB-lite"/>
    </source>
</evidence>
<gene>
    <name evidence="4" type="ORF">POM88_023263</name>
</gene>
<sequence>MRKISTITPADGDNYDIIIEAVKNQLKEKKRLQIKCQPFQIYCCANLFRQMVETAFGEIEDVIDKVSTHFPYWHKTLSNLHIIKGEYRSYRLPKKKEWKKLRYVCRLVAYIYNAAEVFFFTDNPTTSLYLHNLRELQASLRKESTSPNRLSVATNLLKMFTGMTCTCYSGGNIQGIYDDYKRHILEPCTSMSHPVLKPSGSNPCDPKTSGLQPFDSKPSDSNSDNKLLGHTLDLGDDLPRHTLERLQKCDSELFSIISVNMALTTPLRNHVSWICALKNKISTITPGDRENYGDEIEAIHVCEPSGDILLFLTGEQEIEDVYVEKFLKTADLHWITIRTLVDDVLQKVKGLEPIAKELSVSLAQLAIAWCAANLNVSSVITGATKIQQASELVEAAFAKIGDVFNKIWTKTFPYWNIRFSEAIKAGTEGDFSEKLGRVFFFTNLRTDDEWVKLKYICRLVEYMYDSAEVLFMTKNPTASLYLHNLRELHARLRKESMSPDRLSISTYLLMKFEKYWNDMFLVLAIATVMDPRCKMKYIEFSSMKYGDKSGNSQVTTVVEAIQGIFDDYKIHTLEAQHSLKPSGSMPSASVSSNFDSEELSSNFLGIHLRASIIATLDLIVWMSIMSFSNQASKPLCLI</sequence>
<feature type="domain" description="hAT-like transposase RNase-H fold" evidence="3">
    <location>
        <begin position="473"/>
        <end position="568"/>
    </location>
</feature>
<name>A0AAD8IJ50_9APIA</name>
<dbReference type="PANTHER" id="PTHR23272:SF135">
    <property type="entry name" value="ZINC FINGER BED DOMAIN-CONTAINING PROTEIN DAYSLEEPER-LIKE"/>
    <property type="match status" value="1"/>
</dbReference>
<feature type="region of interest" description="Disordered" evidence="1">
    <location>
        <begin position="196"/>
        <end position="228"/>
    </location>
</feature>
<proteinExistence type="predicted"/>
<dbReference type="GO" id="GO:0003677">
    <property type="term" value="F:DNA binding"/>
    <property type="evidence" value="ECO:0007669"/>
    <property type="project" value="InterPro"/>
</dbReference>
<dbReference type="SUPFAM" id="SSF53098">
    <property type="entry name" value="Ribonuclease H-like"/>
    <property type="match status" value="1"/>
</dbReference>
<accession>A0AAD8IJ50</accession>
<dbReference type="SUPFAM" id="SSF51430">
    <property type="entry name" value="NAD(P)-linked oxidoreductase"/>
    <property type="match status" value="1"/>
</dbReference>
<dbReference type="Gene3D" id="3.20.20.100">
    <property type="entry name" value="NADP-dependent oxidoreductase domain"/>
    <property type="match status" value="1"/>
</dbReference>
<reference evidence="4" key="2">
    <citation type="submission" date="2023-05" db="EMBL/GenBank/DDBJ databases">
        <authorList>
            <person name="Schelkunov M.I."/>
        </authorList>
    </citation>
    <scope>NUCLEOTIDE SEQUENCE</scope>
    <source>
        <strain evidence="4">Hsosn_3</strain>
        <tissue evidence="4">Leaf</tissue>
    </source>
</reference>
<dbReference type="Pfam" id="PF14372">
    <property type="entry name" value="hAT-like_RNase-H"/>
    <property type="match status" value="1"/>
</dbReference>
<dbReference type="PANTHER" id="PTHR23272">
    <property type="entry name" value="BED FINGER-RELATED"/>
    <property type="match status" value="1"/>
</dbReference>
<evidence type="ECO:0000313" key="4">
    <source>
        <dbReference type="EMBL" id="KAK1385528.1"/>
    </source>
</evidence>
<comment type="caution">
    <text evidence="4">The sequence shown here is derived from an EMBL/GenBank/DDBJ whole genome shotgun (WGS) entry which is preliminary data.</text>
</comment>
<dbReference type="InterPro" id="IPR012337">
    <property type="entry name" value="RNaseH-like_sf"/>
</dbReference>
<dbReference type="Pfam" id="PF00248">
    <property type="entry name" value="Aldo_ket_red"/>
    <property type="match status" value="1"/>
</dbReference>
<protein>
    <recommendedName>
        <fullName evidence="6">hAT-like transposase RNase-H fold domain-containing protein</fullName>
    </recommendedName>
</protein>
<keyword evidence="5" id="KW-1185">Reference proteome</keyword>
<evidence type="ECO:0000313" key="5">
    <source>
        <dbReference type="Proteomes" id="UP001237642"/>
    </source>
</evidence>
<evidence type="ECO:0000259" key="2">
    <source>
        <dbReference type="Pfam" id="PF00248"/>
    </source>
</evidence>
<dbReference type="InterPro" id="IPR036812">
    <property type="entry name" value="NAD(P)_OxRdtase_dom_sf"/>
</dbReference>
<dbReference type="InterPro" id="IPR025525">
    <property type="entry name" value="hAT-like_transposase_RNase-H"/>
</dbReference>
<dbReference type="AlphaFoldDB" id="A0AAD8IJ50"/>
<dbReference type="InterPro" id="IPR023210">
    <property type="entry name" value="NADP_OxRdtase_dom"/>
</dbReference>
<feature type="domain" description="NADP-dependent oxidoreductase" evidence="2">
    <location>
        <begin position="342"/>
        <end position="397"/>
    </location>
</feature>
<reference evidence="4" key="1">
    <citation type="submission" date="2023-02" db="EMBL/GenBank/DDBJ databases">
        <title>Genome of toxic invasive species Heracleum sosnowskyi carries increased number of genes despite the absence of recent whole-genome duplications.</title>
        <authorList>
            <person name="Schelkunov M."/>
            <person name="Shtratnikova V."/>
            <person name="Makarenko M."/>
            <person name="Klepikova A."/>
            <person name="Omelchenko D."/>
            <person name="Novikova G."/>
            <person name="Obukhova E."/>
            <person name="Bogdanov V."/>
            <person name="Penin A."/>
            <person name="Logacheva M."/>
        </authorList>
    </citation>
    <scope>NUCLEOTIDE SEQUENCE</scope>
    <source>
        <strain evidence="4">Hsosn_3</strain>
        <tissue evidence="4">Leaf</tissue>
    </source>
</reference>
<evidence type="ECO:0000259" key="3">
    <source>
        <dbReference type="Pfam" id="PF14372"/>
    </source>
</evidence>
<evidence type="ECO:0008006" key="6">
    <source>
        <dbReference type="Google" id="ProtNLM"/>
    </source>
</evidence>
<feature type="compositionally biased region" description="Low complexity" evidence="1">
    <location>
        <begin position="215"/>
        <end position="228"/>
    </location>
</feature>
<dbReference type="EMBL" id="JAUIZM010000005">
    <property type="protein sequence ID" value="KAK1385528.1"/>
    <property type="molecule type" value="Genomic_DNA"/>
</dbReference>
<dbReference type="Proteomes" id="UP001237642">
    <property type="component" value="Unassembled WGS sequence"/>
</dbReference>
<organism evidence="4 5">
    <name type="scientific">Heracleum sosnowskyi</name>
    <dbReference type="NCBI Taxonomy" id="360622"/>
    <lineage>
        <taxon>Eukaryota</taxon>
        <taxon>Viridiplantae</taxon>
        <taxon>Streptophyta</taxon>
        <taxon>Embryophyta</taxon>
        <taxon>Tracheophyta</taxon>
        <taxon>Spermatophyta</taxon>
        <taxon>Magnoliopsida</taxon>
        <taxon>eudicotyledons</taxon>
        <taxon>Gunneridae</taxon>
        <taxon>Pentapetalae</taxon>
        <taxon>asterids</taxon>
        <taxon>campanulids</taxon>
        <taxon>Apiales</taxon>
        <taxon>Apiaceae</taxon>
        <taxon>Apioideae</taxon>
        <taxon>apioid superclade</taxon>
        <taxon>Tordylieae</taxon>
        <taxon>Tordyliinae</taxon>
        <taxon>Heracleum</taxon>
    </lineage>
</organism>